<keyword evidence="4" id="KW-1185">Reference proteome</keyword>
<dbReference type="Pfam" id="PF14111">
    <property type="entry name" value="DUF4283"/>
    <property type="match status" value="1"/>
</dbReference>
<gene>
    <name evidence="3" type="ORF">M569_06361</name>
</gene>
<sequence>MDSDLAILLDSISLTEEELPATPLPLEMKPCNLADSGMYMVFNQRLVNPEAFTRTMKVAFNLIKQVEIKSLGQNRFTLRFSNPRDFNRILNDAPWHYEHHLLLLTPLPRDKQWDEVDLDWVFFQVQVRGIPFVSYSEELARIIGNRIGRFVDTDLNQEGLSKDAALRFRASIDTRRPVRRIVRLQSAAGNIITGFLSYEKLRYYAKPVACSIMLRKTRSQTNTHLRNQSKTTLQMNQRTNQIWTLSYLTQEPACLMEEIYPLESYETTPTNPPVFGEADQHPPGLPVTLLSSLTSADEEDVIMTLVVENWEPSNQPLTPRLNKRHHSEVAEATSAQQDTRAVKILKRGNQVEDSNDSAGLRRSLRRGFRV</sequence>
<dbReference type="OrthoDB" id="1695837at2759"/>
<protein>
    <recommendedName>
        <fullName evidence="2">DUF4283 domain-containing protein</fullName>
    </recommendedName>
</protein>
<proteinExistence type="predicted"/>
<dbReference type="InterPro" id="IPR025558">
    <property type="entry name" value="DUF4283"/>
</dbReference>
<accession>S8E7M8</accession>
<dbReference type="PANTHER" id="PTHR31286">
    <property type="entry name" value="GLYCINE-RICH CELL WALL STRUCTURAL PROTEIN 1.8-LIKE"/>
    <property type="match status" value="1"/>
</dbReference>
<reference evidence="3 4" key="1">
    <citation type="journal article" date="2013" name="BMC Genomics">
        <title>The miniature genome of a carnivorous plant Genlisea aurea contains a low number of genes and short non-coding sequences.</title>
        <authorList>
            <person name="Leushkin E.V."/>
            <person name="Sutormin R.A."/>
            <person name="Nabieva E.R."/>
            <person name="Penin A.A."/>
            <person name="Kondrashov A.S."/>
            <person name="Logacheva M.D."/>
        </authorList>
    </citation>
    <scope>NUCLEOTIDE SEQUENCE [LARGE SCALE GENOMIC DNA]</scope>
</reference>
<feature type="domain" description="DUF4283" evidence="2">
    <location>
        <begin position="45"/>
        <end position="109"/>
    </location>
</feature>
<dbReference type="PANTHER" id="PTHR31286:SF178">
    <property type="entry name" value="DUF4283 DOMAIN-CONTAINING PROTEIN"/>
    <property type="match status" value="1"/>
</dbReference>
<dbReference type="EMBL" id="AUSU01002628">
    <property type="protein sequence ID" value="EPS68407.1"/>
    <property type="molecule type" value="Genomic_DNA"/>
</dbReference>
<evidence type="ECO:0000313" key="4">
    <source>
        <dbReference type="Proteomes" id="UP000015453"/>
    </source>
</evidence>
<comment type="caution">
    <text evidence="3">The sequence shown here is derived from an EMBL/GenBank/DDBJ whole genome shotgun (WGS) entry which is preliminary data.</text>
</comment>
<name>S8E7M8_9LAMI</name>
<evidence type="ECO:0000256" key="1">
    <source>
        <dbReference type="SAM" id="MobiDB-lite"/>
    </source>
</evidence>
<evidence type="ECO:0000313" key="3">
    <source>
        <dbReference type="EMBL" id="EPS68407.1"/>
    </source>
</evidence>
<dbReference type="InterPro" id="IPR040256">
    <property type="entry name" value="At4g02000-like"/>
</dbReference>
<dbReference type="Proteomes" id="UP000015453">
    <property type="component" value="Unassembled WGS sequence"/>
</dbReference>
<feature type="region of interest" description="Disordered" evidence="1">
    <location>
        <begin position="313"/>
        <end position="370"/>
    </location>
</feature>
<evidence type="ECO:0000259" key="2">
    <source>
        <dbReference type="Pfam" id="PF14111"/>
    </source>
</evidence>
<organism evidence="3 4">
    <name type="scientific">Genlisea aurea</name>
    <dbReference type="NCBI Taxonomy" id="192259"/>
    <lineage>
        <taxon>Eukaryota</taxon>
        <taxon>Viridiplantae</taxon>
        <taxon>Streptophyta</taxon>
        <taxon>Embryophyta</taxon>
        <taxon>Tracheophyta</taxon>
        <taxon>Spermatophyta</taxon>
        <taxon>Magnoliopsida</taxon>
        <taxon>eudicotyledons</taxon>
        <taxon>Gunneridae</taxon>
        <taxon>Pentapetalae</taxon>
        <taxon>asterids</taxon>
        <taxon>lamiids</taxon>
        <taxon>Lamiales</taxon>
        <taxon>Lentibulariaceae</taxon>
        <taxon>Genlisea</taxon>
    </lineage>
</organism>
<dbReference type="AlphaFoldDB" id="S8E7M8"/>